<keyword evidence="3" id="KW-1185">Reference proteome</keyword>
<gene>
    <name evidence="2" type="ORF">G9Q37_19630</name>
</gene>
<dbReference type="Proteomes" id="UP000503162">
    <property type="component" value="Chromosome"/>
</dbReference>
<evidence type="ECO:0000313" key="2">
    <source>
        <dbReference type="EMBL" id="QIM54205.1"/>
    </source>
</evidence>
<dbReference type="PANTHER" id="PTHR36121">
    <property type="entry name" value="PROTEIN SXY"/>
    <property type="match status" value="1"/>
</dbReference>
<organism evidence="2 3">
    <name type="scientific">Hydrogenophaga crocea</name>
    <dbReference type="NCBI Taxonomy" id="2716225"/>
    <lineage>
        <taxon>Bacteria</taxon>
        <taxon>Pseudomonadati</taxon>
        <taxon>Pseudomonadota</taxon>
        <taxon>Betaproteobacteria</taxon>
        <taxon>Burkholderiales</taxon>
        <taxon>Comamonadaceae</taxon>
        <taxon>Hydrogenophaga</taxon>
    </lineage>
</organism>
<dbReference type="PANTHER" id="PTHR36121:SF1">
    <property type="entry name" value="PROTEIN SXY"/>
    <property type="match status" value="1"/>
</dbReference>
<accession>A0A6G8IME2</accession>
<dbReference type="AlphaFoldDB" id="A0A6G8IME2"/>
<reference evidence="2 3" key="1">
    <citation type="submission" date="2020-03" db="EMBL/GenBank/DDBJ databases">
        <title>Hydrogenophaga sp. nov. isolated from cyanobacterial mat.</title>
        <authorList>
            <person name="Thorat V."/>
            <person name="Kirdat K."/>
            <person name="Tiwarekar B."/>
            <person name="Costa E.D."/>
            <person name="Yadav A."/>
        </authorList>
    </citation>
    <scope>NUCLEOTIDE SEQUENCE [LARGE SCALE GENOMIC DNA]</scope>
    <source>
        <strain evidence="2 3">BA0156</strain>
    </source>
</reference>
<protein>
    <submittedName>
        <fullName evidence="2">TfoX/Sxy family protein</fullName>
    </submittedName>
</protein>
<dbReference type="Gene3D" id="3.30.1460.30">
    <property type="entry name" value="YgaC/TfoX-N like chaperone"/>
    <property type="match status" value="1"/>
</dbReference>
<dbReference type="SUPFAM" id="SSF159894">
    <property type="entry name" value="YgaC/TfoX-N like"/>
    <property type="match status" value="1"/>
</dbReference>
<dbReference type="Pfam" id="PF04993">
    <property type="entry name" value="TfoX_N"/>
    <property type="match status" value="1"/>
</dbReference>
<dbReference type="EMBL" id="CP049989">
    <property type="protein sequence ID" value="QIM54205.1"/>
    <property type="molecule type" value="Genomic_DNA"/>
</dbReference>
<name>A0A6G8IME2_9BURK</name>
<dbReference type="RefSeq" id="WP_166229951.1">
    <property type="nucleotide sequence ID" value="NZ_CP049989.1"/>
</dbReference>
<dbReference type="KEGG" id="hcz:G9Q37_19630"/>
<proteinExistence type="predicted"/>
<dbReference type="InterPro" id="IPR047525">
    <property type="entry name" value="TfoX-like"/>
</dbReference>
<feature type="domain" description="TfoX N-terminal" evidence="1">
    <location>
        <begin position="14"/>
        <end position="106"/>
    </location>
</feature>
<evidence type="ECO:0000259" key="1">
    <source>
        <dbReference type="Pfam" id="PF04993"/>
    </source>
</evidence>
<evidence type="ECO:0000313" key="3">
    <source>
        <dbReference type="Proteomes" id="UP000503162"/>
    </source>
</evidence>
<dbReference type="InterPro" id="IPR007076">
    <property type="entry name" value="TfoX_N"/>
</dbReference>
<sequence>MPGARDPFVDHVCELLASLGPVAARRMFGGWGLSVDGMNVGIVAWDTLFLKTNAETEPQWLAAGARPFVYEAKGKAMRLHYHTPPDEALESPALMAPWARLALQAALAARAPAKRARAQKAPARRAPR</sequence>